<gene>
    <name evidence="9" type="ORF">ACFSUE_03310</name>
</gene>
<sequence length="458" mass="50313">MTYLNIVVVGTSHGGYEAVKTVLENYPEAKVKLFEQSDKVSFLSCGIQLYLEGAVQDINYIHYATKEGYSDQGVDVYTRNQVIGLDPNQKKIRVKNLDTGEVYNETYDKLILAPGAVPRKLPFKGNDLENVYFLRGREWALKNKAKIDDPAISDVVVIGSGYIGIELVEAYAKAGKHVTVIDVTERILPTYLDQEFTDILMADLKKRGIAVRTGEFVQEIQGEDGKASAVITDKGTYPADLVVEAAGVVPNTDWLKGTLDLNPNGTIVVDAYQKTSAPDVFAAGDACMIKYNPTGKEQNIALATNARRQGVAAALNLEKPTLKIEGVSGTSALSLFDYKFASTGIKDATAAKSGLETRSVYIENYYRPAFVPGTEKVYMKLTYEVGTDRIVGAQLMSKHDITAAINTLSLAIATKQTTQQLAFADFFFQPEFDQQWNYLCELAKAAYKQAKKIQPVAL</sequence>
<dbReference type="PANTHER" id="PTHR43429">
    <property type="entry name" value="PYRIDINE NUCLEOTIDE-DISULFIDE OXIDOREDUCTASE DOMAIN-CONTAINING"/>
    <property type="match status" value="1"/>
</dbReference>
<comment type="similarity">
    <text evidence="2">Belongs to the class-III pyridine nucleotide-disulfide oxidoreductase family.</text>
</comment>
<evidence type="ECO:0000256" key="6">
    <source>
        <dbReference type="ARBA" id="ARBA00023284"/>
    </source>
</evidence>
<dbReference type="SUPFAM" id="SSF51905">
    <property type="entry name" value="FAD/NAD(P)-binding domain"/>
    <property type="match status" value="1"/>
</dbReference>
<dbReference type="InterPro" id="IPR004099">
    <property type="entry name" value="Pyr_nucl-diS_OxRdtase_dimer"/>
</dbReference>
<dbReference type="InterPro" id="IPR050260">
    <property type="entry name" value="FAD-bd_OxRdtase"/>
</dbReference>
<comment type="caution">
    <text evidence="9">The sequence shown here is derived from an EMBL/GenBank/DDBJ whole genome shotgun (WGS) entry which is preliminary data.</text>
</comment>
<dbReference type="PRINTS" id="PR00411">
    <property type="entry name" value="PNDRDTASEI"/>
</dbReference>
<dbReference type="PANTHER" id="PTHR43429:SF1">
    <property type="entry name" value="NAD(P)H SULFUR OXIDOREDUCTASE (COA-DEPENDENT)"/>
    <property type="match status" value="1"/>
</dbReference>
<comment type="cofactor">
    <cofactor evidence="1">
        <name>FAD</name>
        <dbReference type="ChEBI" id="CHEBI:57692"/>
    </cofactor>
</comment>
<evidence type="ECO:0000256" key="5">
    <source>
        <dbReference type="ARBA" id="ARBA00023002"/>
    </source>
</evidence>
<keyword evidence="5" id="KW-0560">Oxidoreductase</keyword>
<keyword evidence="10" id="KW-1185">Reference proteome</keyword>
<reference evidence="10" key="1">
    <citation type="journal article" date="2019" name="Int. J. Syst. Evol. Microbiol.">
        <title>The Global Catalogue of Microorganisms (GCM) 10K type strain sequencing project: providing services to taxonomists for standard genome sequencing and annotation.</title>
        <authorList>
            <consortium name="The Broad Institute Genomics Platform"/>
            <consortium name="The Broad Institute Genome Sequencing Center for Infectious Disease"/>
            <person name="Wu L."/>
            <person name="Ma J."/>
        </authorList>
    </citation>
    <scope>NUCLEOTIDE SEQUENCE [LARGE SCALE GENOMIC DNA]</scope>
    <source>
        <strain evidence="10">TISTR 2466</strain>
    </source>
</reference>
<evidence type="ECO:0000259" key="8">
    <source>
        <dbReference type="Pfam" id="PF07992"/>
    </source>
</evidence>
<dbReference type="SUPFAM" id="SSF55424">
    <property type="entry name" value="FAD/NAD-linked reductases, dimerisation (C-terminal) domain"/>
    <property type="match status" value="1"/>
</dbReference>
<name>A0ABW5S2E6_9BACL</name>
<feature type="domain" description="Pyridine nucleotide-disulphide oxidoreductase dimerisation" evidence="7">
    <location>
        <begin position="335"/>
        <end position="435"/>
    </location>
</feature>
<dbReference type="Proteomes" id="UP001597399">
    <property type="component" value="Unassembled WGS sequence"/>
</dbReference>
<evidence type="ECO:0000313" key="9">
    <source>
        <dbReference type="EMBL" id="MFD2692675.1"/>
    </source>
</evidence>
<dbReference type="RefSeq" id="WP_381530905.1">
    <property type="nucleotide sequence ID" value="NZ_JBHUMQ010000006.1"/>
</dbReference>
<dbReference type="Gene3D" id="3.50.50.60">
    <property type="entry name" value="FAD/NAD(P)-binding domain"/>
    <property type="match status" value="2"/>
</dbReference>
<dbReference type="InterPro" id="IPR016156">
    <property type="entry name" value="FAD/NAD-linked_Rdtase_dimer_sf"/>
</dbReference>
<keyword evidence="6" id="KW-0676">Redox-active center</keyword>
<dbReference type="Pfam" id="PF02852">
    <property type="entry name" value="Pyr_redox_dim"/>
    <property type="match status" value="1"/>
</dbReference>
<organism evidence="9 10">
    <name type="scientific">Sporolactobacillus shoreicorticis</name>
    <dbReference type="NCBI Taxonomy" id="1923877"/>
    <lineage>
        <taxon>Bacteria</taxon>
        <taxon>Bacillati</taxon>
        <taxon>Bacillota</taxon>
        <taxon>Bacilli</taxon>
        <taxon>Bacillales</taxon>
        <taxon>Sporolactobacillaceae</taxon>
        <taxon>Sporolactobacillus</taxon>
    </lineage>
</organism>
<evidence type="ECO:0000256" key="4">
    <source>
        <dbReference type="ARBA" id="ARBA00022827"/>
    </source>
</evidence>
<keyword evidence="4" id="KW-0274">FAD</keyword>
<evidence type="ECO:0000256" key="3">
    <source>
        <dbReference type="ARBA" id="ARBA00022630"/>
    </source>
</evidence>
<dbReference type="Gene3D" id="3.30.390.30">
    <property type="match status" value="1"/>
</dbReference>
<dbReference type="InterPro" id="IPR023753">
    <property type="entry name" value="FAD/NAD-binding_dom"/>
</dbReference>
<evidence type="ECO:0000256" key="2">
    <source>
        <dbReference type="ARBA" id="ARBA00009130"/>
    </source>
</evidence>
<accession>A0ABW5S2E6</accession>
<evidence type="ECO:0000313" key="10">
    <source>
        <dbReference type="Proteomes" id="UP001597399"/>
    </source>
</evidence>
<evidence type="ECO:0000259" key="7">
    <source>
        <dbReference type="Pfam" id="PF02852"/>
    </source>
</evidence>
<dbReference type="EMBL" id="JBHUMQ010000006">
    <property type="protein sequence ID" value="MFD2692675.1"/>
    <property type="molecule type" value="Genomic_DNA"/>
</dbReference>
<feature type="domain" description="FAD/NAD(P)-binding" evidence="8">
    <location>
        <begin position="5"/>
        <end position="310"/>
    </location>
</feature>
<dbReference type="InterPro" id="IPR036188">
    <property type="entry name" value="FAD/NAD-bd_sf"/>
</dbReference>
<protein>
    <submittedName>
        <fullName evidence="9">FAD-dependent oxidoreductase</fullName>
    </submittedName>
</protein>
<evidence type="ECO:0000256" key="1">
    <source>
        <dbReference type="ARBA" id="ARBA00001974"/>
    </source>
</evidence>
<keyword evidence="3" id="KW-0285">Flavoprotein</keyword>
<dbReference type="Pfam" id="PF07992">
    <property type="entry name" value="Pyr_redox_2"/>
    <property type="match status" value="1"/>
</dbReference>
<dbReference type="PRINTS" id="PR00368">
    <property type="entry name" value="FADPNR"/>
</dbReference>
<proteinExistence type="inferred from homology"/>